<dbReference type="PANTHER" id="PTHR34293:SF1">
    <property type="entry name" value="HTH-TYPE TRANSCRIPTIONAL REGULATOR TRMBL2"/>
    <property type="match status" value="1"/>
</dbReference>
<dbReference type="Pfam" id="PF01978">
    <property type="entry name" value="TrmB"/>
    <property type="match status" value="1"/>
</dbReference>
<feature type="domain" description="Transcription regulator TrmB N-terminal" evidence="1">
    <location>
        <begin position="10"/>
        <end position="76"/>
    </location>
</feature>
<dbReference type="InterPro" id="IPR036390">
    <property type="entry name" value="WH_DNA-bd_sf"/>
</dbReference>
<dbReference type="InterPro" id="IPR051797">
    <property type="entry name" value="TrmB-like"/>
</dbReference>
<dbReference type="Proteomes" id="UP001202674">
    <property type="component" value="Unassembled WGS sequence"/>
</dbReference>
<evidence type="ECO:0000313" key="3">
    <source>
        <dbReference type="Proteomes" id="UP001202674"/>
    </source>
</evidence>
<keyword evidence="3" id="KW-1185">Reference proteome</keyword>
<dbReference type="RefSeq" id="WP_250595291.1">
    <property type="nucleotide sequence ID" value="NZ_JAKRVY010000002.1"/>
</dbReference>
<protein>
    <submittedName>
        <fullName evidence="2">TrmB family transcriptional regulator</fullName>
    </submittedName>
</protein>
<sequence>MNESDAIESLERLGLTSYEAKVFIALQKLGGGTAREVHQITDVPRSQVYSVADGLADRGLVEVQQSNPIQYRPVSIDEARETLRSRFEREQQQAFDYVEQVQREHDDGQEKKEAIWTLRGRERIDARTREIIDGAESRIVFGTGDLSILSEAMEQLLRERAADGLSVLVISESQEVRAVFADDDRITVVQPPMQYDEENPAGRIVLGDWNALLMSVTDEEAVDPSGEETAIWSVDTSFATMLSGIIEANLGIE</sequence>
<reference evidence="2 3" key="1">
    <citation type="journal article" date="2022" name="Syst. Appl. Microbiol.">
        <title>Natronocalculus amylovorans gen. nov., sp. nov., and Natranaeroarchaeum aerophilus sp. nov., dominant culturable amylolytic natronoarchaea from hypersaline soda lakes in southwestern Siberia.</title>
        <authorList>
            <person name="Sorokin D.Y."/>
            <person name="Elcheninov A.G."/>
            <person name="Khizhniak T.V."/>
            <person name="Koenen M."/>
            <person name="Bale N.J."/>
            <person name="Damste J.S.S."/>
            <person name="Kublanov I.V."/>
        </authorList>
    </citation>
    <scope>NUCLEOTIDE SEQUENCE [LARGE SCALE GENOMIC DNA]</scope>
    <source>
        <strain evidence="2 3">AArc-St1-1</strain>
    </source>
</reference>
<accession>A0AAE3FR51</accession>
<organism evidence="2 3">
    <name type="scientific">Natranaeroarchaeum aerophilus</name>
    <dbReference type="NCBI Taxonomy" id="2917711"/>
    <lineage>
        <taxon>Archaea</taxon>
        <taxon>Methanobacteriati</taxon>
        <taxon>Methanobacteriota</taxon>
        <taxon>Stenosarchaea group</taxon>
        <taxon>Halobacteria</taxon>
        <taxon>Halobacteriales</taxon>
        <taxon>Natronoarchaeaceae</taxon>
        <taxon>Natranaeroarchaeum</taxon>
    </lineage>
</organism>
<gene>
    <name evidence="2" type="ORF">AArcSt11_05440</name>
</gene>
<dbReference type="AlphaFoldDB" id="A0AAE3FR51"/>
<dbReference type="SUPFAM" id="SSF46785">
    <property type="entry name" value="Winged helix' DNA-binding domain"/>
    <property type="match status" value="1"/>
</dbReference>
<evidence type="ECO:0000313" key="2">
    <source>
        <dbReference type="EMBL" id="MCL9813094.1"/>
    </source>
</evidence>
<dbReference type="EMBL" id="JAKRVY010000002">
    <property type="protein sequence ID" value="MCL9813094.1"/>
    <property type="molecule type" value="Genomic_DNA"/>
</dbReference>
<proteinExistence type="predicted"/>
<dbReference type="InterPro" id="IPR002831">
    <property type="entry name" value="Tscrpt_reg_TrmB_N"/>
</dbReference>
<comment type="caution">
    <text evidence="2">The sequence shown here is derived from an EMBL/GenBank/DDBJ whole genome shotgun (WGS) entry which is preliminary data.</text>
</comment>
<dbReference type="Gene3D" id="1.10.10.10">
    <property type="entry name" value="Winged helix-like DNA-binding domain superfamily/Winged helix DNA-binding domain"/>
    <property type="match status" value="1"/>
</dbReference>
<evidence type="ECO:0000259" key="1">
    <source>
        <dbReference type="Pfam" id="PF01978"/>
    </source>
</evidence>
<dbReference type="PANTHER" id="PTHR34293">
    <property type="entry name" value="HTH-TYPE TRANSCRIPTIONAL REGULATOR TRMBL2"/>
    <property type="match status" value="1"/>
</dbReference>
<name>A0AAE3FR51_9EURY</name>
<dbReference type="InterPro" id="IPR036388">
    <property type="entry name" value="WH-like_DNA-bd_sf"/>
</dbReference>